<proteinExistence type="predicted"/>
<evidence type="ECO:0000313" key="3">
    <source>
        <dbReference type="Proteomes" id="UP000514752"/>
    </source>
</evidence>
<evidence type="ECO:0008006" key="4">
    <source>
        <dbReference type="Google" id="ProtNLM"/>
    </source>
</evidence>
<dbReference type="Proteomes" id="UP000514752">
    <property type="component" value="Chromosome"/>
</dbReference>
<dbReference type="PROSITE" id="PS51257">
    <property type="entry name" value="PROKAR_LIPOPROTEIN"/>
    <property type="match status" value="1"/>
</dbReference>
<dbReference type="AlphaFoldDB" id="A0A7D7SGX0"/>
<gene>
    <name evidence="2" type="ORF">H3L94_11610</name>
</gene>
<feature type="chain" id="PRO_5028365273" description="Lipoprotein" evidence="1">
    <location>
        <begin position="20"/>
        <end position="68"/>
    </location>
</feature>
<name>A0A7D7SGX0_9NEIS</name>
<protein>
    <recommendedName>
        <fullName evidence="4">Lipoprotein</fullName>
    </recommendedName>
</protein>
<accession>A0A7D7SGX0</accession>
<feature type="signal peptide" evidence="1">
    <location>
        <begin position="1"/>
        <end position="19"/>
    </location>
</feature>
<keyword evidence="1" id="KW-0732">Signal</keyword>
<sequence>MRKQLSVYALALAAAWGLAACSAGVGVGVGIGGGNSHIGVRGSVGADSGSRSEAYGQIGVGVEAGSRR</sequence>
<evidence type="ECO:0000313" key="2">
    <source>
        <dbReference type="EMBL" id="QMT40449.1"/>
    </source>
</evidence>
<evidence type="ECO:0000256" key="1">
    <source>
        <dbReference type="SAM" id="SignalP"/>
    </source>
</evidence>
<dbReference type="EMBL" id="CP059567">
    <property type="protein sequence ID" value="QMT40449.1"/>
    <property type="molecule type" value="Genomic_DNA"/>
</dbReference>
<organism evidence="2 3">
    <name type="scientific">Neisseria shayeganii</name>
    <dbReference type="NCBI Taxonomy" id="607712"/>
    <lineage>
        <taxon>Bacteria</taxon>
        <taxon>Pseudomonadati</taxon>
        <taxon>Pseudomonadota</taxon>
        <taxon>Betaproteobacteria</taxon>
        <taxon>Neisseriales</taxon>
        <taxon>Neisseriaceae</taxon>
        <taxon>Neisseria</taxon>
    </lineage>
</organism>
<dbReference type="KEGG" id="nsg:H3L94_11610"/>
<reference evidence="2 3" key="1">
    <citation type="submission" date="2020-07" db="EMBL/GenBank/DDBJ databases">
        <title>Genomic diversity of species in the Neisseriaceae family.</title>
        <authorList>
            <person name="Vincent A.T."/>
            <person name="Bernet E."/>
            <person name="Veyrier F.J."/>
        </authorList>
    </citation>
    <scope>NUCLEOTIDE SEQUENCE [LARGE SCALE GENOMIC DNA]</scope>
    <source>
        <strain evidence="2 3">DSM 22244</strain>
    </source>
</reference>
<dbReference type="RefSeq" id="WP_182122111.1">
    <property type="nucleotide sequence ID" value="NZ_CP059567.1"/>
</dbReference>